<protein>
    <recommendedName>
        <fullName evidence="4">Phospholipid/glycerol acyltransferase domain-containing protein</fullName>
    </recommendedName>
</protein>
<keyword evidence="1" id="KW-0812">Transmembrane</keyword>
<accession>A5DBG3</accession>
<dbReference type="eggNOG" id="ENOG502SABN">
    <property type="taxonomic scope" value="Eukaryota"/>
</dbReference>
<sequence length="293" mass="33676">MEKFSNWRDKGTGISPFMPVPVPRSSSSMASLVFLLRLPVVILTGLLYVVFPIQIVAKFITLVLLGFNRYDLSVEGVRRSKLDEIDRSRPSVGDFVVTNYTSPLDGFFLAGLSNTFWYKIVLLVPDEKGELYEYSIWSFFWLTLSRDIGVSRSNIKADYSKYTNKLVFLFAEGTPSNNKALLSFVPNIPPVPAKLRFKFKTIALRIFPPYLTTPIPVVSPFSYLYQVISHYDHNSYIRAKIINHDRSLYGDRYNIDEASASFELAQLNVISKDLDIQEKRKFYSYFVDYQVSK</sequence>
<dbReference type="HOGENOM" id="CLU_048121_1_0_1"/>
<dbReference type="STRING" id="294746.A5DBG3"/>
<evidence type="ECO:0000313" key="2">
    <source>
        <dbReference type="EMBL" id="EDK36520.2"/>
    </source>
</evidence>
<dbReference type="GeneID" id="5128822"/>
<reference evidence="2 3" key="1">
    <citation type="journal article" date="2009" name="Nature">
        <title>Evolution of pathogenicity and sexual reproduction in eight Candida genomes.</title>
        <authorList>
            <person name="Butler G."/>
            <person name="Rasmussen M.D."/>
            <person name="Lin M.F."/>
            <person name="Santos M.A."/>
            <person name="Sakthikumar S."/>
            <person name="Munro C.A."/>
            <person name="Rheinbay E."/>
            <person name="Grabherr M."/>
            <person name="Forche A."/>
            <person name="Reedy J.L."/>
            <person name="Agrafioti I."/>
            <person name="Arnaud M.B."/>
            <person name="Bates S."/>
            <person name="Brown A.J."/>
            <person name="Brunke S."/>
            <person name="Costanzo M.C."/>
            <person name="Fitzpatrick D.A."/>
            <person name="de Groot P.W."/>
            <person name="Harris D."/>
            <person name="Hoyer L.L."/>
            <person name="Hube B."/>
            <person name="Klis F.M."/>
            <person name="Kodira C."/>
            <person name="Lennard N."/>
            <person name="Logue M.E."/>
            <person name="Martin R."/>
            <person name="Neiman A.M."/>
            <person name="Nikolaou E."/>
            <person name="Quail M.A."/>
            <person name="Quinn J."/>
            <person name="Santos M.C."/>
            <person name="Schmitzberger F.F."/>
            <person name="Sherlock G."/>
            <person name="Shah P."/>
            <person name="Silverstein K.A."/>
            <person name="Skrzypek M.S."/>
            <person name="Soll D."/>
            <person name="Staggs R."/>
            <person name="Stansfield I."/>
            <person name="Stumpf M.P."/>
            <person name="Sudbery P.E."/>
            <person name="Srikantha T."/>
            <person name="Zeng Q."/>
            <person name="Berman J."/>
            <person name="Berriman M."/>
            <person name="Heitman J."/>
            <person name="Gow N.A."/>
            <person name="Lorenz M.C."/>
            <person name="Birren B.W."/>
            <person name="Kellis M."/>
            <person name="Cuomo C.A."/>
        </authorList>
    </citation>
    <scope>NUCLEOTIDE SEQUENCE [LARGE SCALE GENOMIC DNA]</scope>
    <source>
        <strain evidence="3">ATCC 6260 / CBS 566 / DSM 6381 / JCM 1539 / NBRC 10279 / NRRL Y-324</strain>
    </source>
</reference>
<organism evidence="2 3">
    <name type="scientific">Meyerozyma guilliermondii (strain ATCC 6260 / CBS 566 / DSM 6381 / JCM 1539 / NBRC 10279 / NRRL Y-324)</name>
    <name type="common">Yeast</name>
    <name type="synonym">Candida guilliermondii</name>
    <dbReference type="NCBI Taxonomy" id="294746"/>
    <lineage>
        <taxon>Eukaryota</taxon>
        <taxon>Fungi</taxon>
        <taxon>Dikarya</taxon>
        <taxon>Ascomycota</taxon>
        <taxon>Saccharomycotina</taxon>
        <taxon>Pichiomycetes</taxon>
        <taxon>Debaryomycetaceae</taxon>
        <taxon>Meyerozyma</taxon>
    </lineage>
</organism>
<gene>
    <name evidence="2" type="ORF">PGUG_00618</name>
</gene>
<dbReference type="EMBL" id="CH408155">
    <property type="protein sequence ID" value="EDK36520.2"/>
    <property type="molecule type" value="Genomic_DNA"/>
</dbReference>
<evidence type="ECO:0000256" key="1">
    <source>
        <dbReference type="SAM" id="Phobius"/>
    </source>
</evidence>
<dbReference type="Proteomes" id="UP000001997">
    <property type="component" value="Unassembled WGS sequence"/>
</dbReference>
<keyword evidence="1" id="KW-1133">Transmembrane helix</keyword>
<dbReference type="InParanoid" id="A5DBG3"/>
<proteinExistence type="predicted"/>
<dbReference type="OrthoDB" id="272512at2759"/>
<keyword evidence="1" id="KW-0472">Membrane</keyword>
<dbReference type="RefSeq" id="XP_001487241.2">
    <property type="nucleotide sequence ID" value="XM_001487191.1"/>
</dbReference>
<dbReference type="FunCoup" id="A5DBG3">
    <property type="interactions" value="70"/>
</dbReference>
<evidence type="ECO:0000313" key="3">
    <source>
        <dbReference type="Proteomes" id="UP000001997"/>
    </source>
</evidence>
<dbReference type="VEuPathDB" id="FungiDB:PGUG_00618"/>
<evidence type="ECO:0008006" key="4">
    <source>
        <dbReference type="Google" id="ProtNLM"/>
    </source>
</evidence>
<dbReference type="AlphaFoldDB" id="A5DBG3"/>
<dbReference type="OMA" id="NWRDKGT"/>
<keyword evidence="3" id="KW-1185">Reference proteome</keyword>
<name>A5DBG3_PICGU</name>
<dbReference type="KEGG" id="pgu:PGUG_00618"/>
<feature type="transmembrane region" description="Helical" evidence="1">
    <location>
        <begin position="29"/>
        <end position="51"/>
    </location>
</feature>